<keyword evidence="2 5" id="KW-0812">Transmembrane</keyword>
<evidence type="ECO:0000256" key="5">
    <source>
        <dbReference type="SAM" id="Phobius"/>
    </source>
</evidence>
<evidence type="ECO:0000259" key="6">
    <source>
        <dbReference type="PROSITE" id="PS50850"/>
    </source>
</evidence>
<dbReference type="SUPFAM" id="SSF103473">
    <property type="entry name" value="MFS general substrate transporter"/>
    <property type="match status" value="1"/>
</dbReference>
<feature type="transmembrane region" description="Helical" evidence="5">
    <location>
        <begin position="169"/>
        <end position="187"/>
    </location>
</feature>
<dbReference type="GO" id="GO:0005886">
    <property type="term" value="C:plasma membrane"/>
    <property type="evidence" value="ECO:0007669"/>
    <property type="project" value="TreeGrafter"/>
</dbReference>
<dbReference type="InterPro" id="IPR020846">
    <property type="entry name" value="MFS_dom"/>
</dbReference>
<evidence type="ECO:0000256" key="1">
    <source>
        <dbReference type="ARBA" id="ARBA00004141"/>
    </source>
</evidence>
<feature type="transmembrane region" description="Helical" evidence="5">
    <location>
        <begin position="216"/>
        <end position="238"/>
    </location>
</feature>
<comment type="subcellular location">
    <subcellularLocation>
        <location evidence="1">Membrane</location>
        <topology evidence="1">Multi-pass membrane protein</topology>
    </subcellularLocation>
</comment>
<sequence length="414" mass="45643">MNQNSSSKRNIILLIIVASLGYFVDIYDLLIFSIVRVKSLTDIGIPAIDLRQTGEYILNMQMAGLLLGGIVWGVMGDRYGRIKVLFGSILLYSLANICNSFVHDANTYAFVRFIAGIGLAGELGAGITLVSESMHKDKRGYGTMIVAAIGLLGVIAAKEVAQHFSWRNAYVVGGILGILLLLLRLGIFESGMYNKMAESKTKKGNLSMLFSNKKRFWKYMHCILIGMPLWFVVGILLAQSPEIGAALGAPQTLSAGSVIMFAYIGISVGDIFAGFLAQILKSRRKVILLFCLITLGTCSYYLSYKGITPTKMNWLAFTIGIGVGYWANFVTIAAEQFGTNIRATVTTTVPNFVRASLIPITWLFDFFIIRTHNIITSAYIMLFLLTIIALFSLSKLKETFSKDLNYIEEDIVSL</sequence>
<keyword evidence="4 5" id="KW-0472">Membrane</keyword>
<organism evidence="7 8">
    <name type="scientific">Arachidicoccus soli</name>
    <dbReference type="NCBI Taxonomy" id="2341117"/>
    <lineage>
        <taxon>Bacteria</taxon>
        <taxon>Pseudomonadati</taxon>
        <taxon>Bacteroidota</taxon>
        <taxon>Chitinophagia</taxon>
        <taxon>Chitinophagales</taxon>
        <taxon>Chitinophagaceae</taxon>
        <taxon>Arachidicoccus</taxon>
    </lineage>
</organism>
<evidence type="ECO:0000256" key="3">
    <source>
        <dbReference type="ARBA" id="ARBA00022989"/>
    </source>
</evidence>
<feature type="transmembrane region" description="Helical" evidence="5">
    <location>
        <begin position="352"/>
        <end position="369"/>
    </location>
</feature>
<evidence type="ECO:0000256" key="2">
    <source>
        <dbReference type="ARBA" id="ARBA00022692"/>
    </source>
</evidence>
<feature type="transmembrane region" description="Helical" evidence="5">
    <location>
        <begin position="82"/>
        <end position="102"/>
    </location>
</feature>
<feature type="transmembrane region" description="Helical" evidence="5">
    <location>
        <begin position="56"/>
        <end position="75"/>
    </location>
</feature>
<dbReference type="OrthoDB" id="9774156at2"/>
<keyword evidence="8" id="KW-1185">Reference proteome</keyword>
<feature type="transmembrane region" description="Helical" evidence="5">
    <location>
        <begin position="108"/>
        <end position="129"/>
    </location>
</feature>
<dbReference type="Gene3D" id="1.20.1250.20">
    <property type="entry name" value="MFS general substrate transporter like domains"/>
    <property type="match status" value="2"/>
</dbReference>
<dbReference type="Proteomes" id="UP000266118">
    <property type="component" value="Chromosome"/>
</dbReference>
<feature type="transmembrane region" description="Helical" evidence="5">
    <location>
        <begin position="12"/>
        <end position="36"/>
    </location>
</feature>
<gene>
    <name evidence="7" type="ORF">D6B99_08080</name>
</gene>
<dbReference type="KEGG" id="ark:D6B99_08080"/>
<dbReference type="EMBL" id="CP032489">
    <property type="protein sequence ID" value="AYD47564.1"/>
    <property type="molecule type" value="Genomic_DNA"/>
</dbReference>
<dbReference type="AlphaFoldDB" id="A0A386HQM9"/>
<name>A0A386HQM9_9BACT</name>
<proteinExistence type="predicted"/>
<dbReference type="PANTHER" id="PTHR23508:SF10">
    <property type="entry name" value="CARBOXYLIC ACID TRANSPORTER PROTEIN HOMOLOG"/>
    <property type="match status" value="1"/>
</dbReference>
<dbReference type="PANTHER" id="PTHR23508">
    <property type="entry name" value="CARBOXYLIC ACID TRANSPORTER PROTEIN HOMOLOG"/>
    <property type="match status" value="1"/>
</dbReference>
<dbReference type="InterPro" id="IPR036259">
    <property type="entry name" value="MFS_trans_sf"/>
</dbReference>
<dbReference type="Pfam" id="PF07690">
    <property type="entry name" value="MFS_1"/>
    <property type="match status" value="1"/>
</dbReference>
<feature type="transmembrane region" description="Helical" evidence="5">
    <location>
        <begin position="141"/>
        <end position="157"/>
    </location>
</feature>
<feature type="transmembrane region" description="Helical" evidence="5">
    <location>
        <begin position="375"/>
        <end position="393"/>
    </location>
</feature>
<feature type="transmembrane region" description="Helical" evidence="5">
    <location>
        <begin position="258"/>
        <end position="279"/>
    </location>
</feature>
<accession>A0A386HQM9</accession>
<feature type="transmembrane region" description="Helical" evidence="5">
    <location>
        <begin position="286"/>
        <end position="302"/>
    </location>
</feature>
<dbReference type="PROSITE" id="PS50850">
    <property type="entry name" value="MFS"/>
    <property type="match status" value="1"/>
</dbReference>
<reference evidence="7 8" key="1">
    <citation type="submission" date="2018-09" db="EMBL/GenBank/DDBJ databases">
        <title>Arachidicoccus sp. nov., a bacterium isolated from soil.</title>
        <authorList>
            <person name="Weon H.-Y."/>
            <person name="Kwon S.-W."/>
            <person name="Lee S.A."/>
        </authorList>
    </citation>
    <scope>NUCLEOTIDE SEQUENCE [LARGE SCALE GENOMIC DNA]</scope>
    <source>
        <strain evidence="7 8">KIS59-12</strain>
    </source>
</reference>
<evidence type="ECO:0000313" key="7">
    <source>
        <dbReference type="EMBL" id="AYD47564.1"/>
    </source>
</evidence>
<evidence type="ECO:0000256" key="4">
    <source>
        <dbReference type="ARBA" id="ARBA00023136"/>
    </source>
</evidence>
<dbReference type="GO" id="GO:0046943">
    <property type="term" value="F:carboxylic acid transmembrane transporter activity"/>
    <property type="evidence" value="ECO:0007669"/>
    <property type="project" value="TreeGrafter"/>
</dbReference>
<dbReference type="RefSeq" id="WP_119986822.1">
    <property type="nucleotide sequence ID" value="NZ_CP032489.1"/>
</dbReference>
<protein>
    <submittedName>
        <fullName evidence="7">MFS transporter</fullName>
    </submittedName>
</protein>
<keyword evidence="3 5" id="KW-1133">Transmembrane helix</keyword>
<evidence type="ECO:0000313" key="8">
    <source>
        <dbReference type="Proteomes" id="UP000266118"/>
    </source>
</evidence>
<feature type="transmembrane region" description="Helical" evidence="5">
    <location>
        <begin position="314"/>
        <end position="332"/>
    </location>
</feature>
<feature type="domain" description="Major facilitator superfamily (MFS) profile" evidence="6">
    <location>
        <begin position="14"/>
        <end position="414"/>
    </location>
</feature>
<dbReference type="InterPro" id="IPR011701">
    <property type="entry name" value="MFS"/>
</dbReference>